<evidence type="ECO:0000313" key="3">
    <source>
        <dbReference type="Proteomes" id="UP000326857"/>
    </source>
</evidence>
<evidence type="ECO:0000256" key="1">
    <source>
        <dbReference type="SAM" id="MobiDB-lite"/>
    </source>
</evidence>
<gene>
    <name evidence="2" type="ORF">SPHINGO391_510207</name>
</gene>
<sequence>MLEMPERSLPLKGDLRGPGCEREFRLNFRQFRRVANRTHIDGWLSEPGEDPRPPQPAEQVPDARAAVASRARRIGSARNRTETSRGSWVLTS</sequence>
<protein>
    <submittedName>
        <fullName evidence="2">Uncharacterized protein</fullName>
    </submittedName>
</protein>
<dbReference type="AlphaFoldDB" id="A0A5E8AF10"/>
<dbReference type="Proteomes" id="UP000326857">
    <property type="component" value="Unassembled WGS sequence"/>
</dbReference>
<reference evidence="2 3" key="1">
    <citation type="submission" date="2019-09" db="EMBL/GenBank/DDBJ databases">
        <authorList>
            <person name="Dittami M. S."/>
        </authorList>
    </citation>
    <scope>NUCLEOTIDE SEQUENCE [LARGE SCALE GENOMIC DNA]</scope>
    <source>
        <strain evidence="2">SPHINGO391</strain>
    </source>
</reference>
<accession>A0A5E8AF10</accession>
<name>A0A5E8AF10_9SPHN</name>
<dbReference type="EMBL" id="CABVLI010000047">
    <property type="protein sequence ID" value="VVT30000.1"/>
    <property type="molecule type" value="Genomic_DNA"/>
</dbReference>
<evidence type="ECO:0000313" key="2">
    <source>
        <dbReference type="EMBL" id="VVT30000.1"/>
    </source>
</evidence>
<feature type="region of interest" description="Disordered" evidence="1">
    <location>
        <begin position="42"/>
        <end position="92"/>
    </location>
</feature>
<organism evidence="2 3">
    <name type="scientific">Sphingomonas aurantiaca</name>
    <dbReference type="NCBI Taxonomy" id="185949"/>
    <lineage>
        <taxon>Bacteria</taxon>
        <taxon>Pseudomonadati</taxon>
        <taxon>Pseudomonadota</taxon>
        <taxon>Alphaproteobacteria</taxon>
        <taxon>Sphingomonadales</taxon>
        <taxon>Sphingomonadaceae</taxon>
        <taxon>Sphingomonas</taxon>
    </lineage>
</organism>
<proteinExistence type="predicted"/>